<gene>
    <name evidence="2" type="ORF">ACFSUT_46340</name>
</gene>
<dbReference type="RefSeq" id="WP_344266909.1">
    <property type="nucleotide sequence ID" value="NZ_BAAAHV010000005.1"/>
</dbReference>
<feature type="compositionally biased region" description="Low complexity" evidence="1">
    <location>
        <begin position="208"/>
        <end position="221"/>
    </location>
</feature>
<accession>A0ABW5IFB2</accession>
<name>A0ABW5IFB2_9PSEU</name>
<evidence type="ECO:0000313" key="2">
    <source>
        <dbReference type="EMBL" id="MFD2487764.1"/>
    </source>
</evidence>
<keyword evidence="3" id="KW-1185">Reference proteome</keyword>
<feature type="region of interest" description="Disordered" evidence="1">
    <location>
        <begin position="208"/>
        <end position="235"/>
    </location>
</feature>
<feature type="compositionally biased region" description="Basic and acidic residues" evidence="1">
    <location>
        <begin position="225"/>
        <end position="235"/>
    </location>
</feature>
<proteinExistence type="predicted"/>
<dbReference type="EMBL" id="JBHUKQ010000032">
    <property type="protein sequence ID" value="MFD2487764.1"/>
    <property type="molecule type" value="Genomic_DNA"/>
</dbReference>
<evidence type="ECO:0000313" key="3">
    <source>
        <dbReference type="Proteomes" id="UP001597542"/>
    </source>
</evidence>
<dbReference type="Proteomes" id="UP001597542">
    <property type="component" value="Unassembled WGS sequence"/>
</dbReference>
<evidence type="ECO:0000256" key="1">
    <source>
        <dbReference type="SAM" id="MobiDB-lite"/>
    </source>
</evidence>
<reference evidence="3" key="1">
    <citation type="journal article" date="2019" name="Int. J. Syst. Evol. Microbiol.">
        <title>The Global Catalogue of Microorganisms (GCM) 10K type strain sequencing project: providing services to taxonomists for standard genome sequencing and annotation.</title>
        <authorList>
            <consortium name="The Broad Institute Genomics Platform"/>
            <consortium name="The Broad Institute Genome Sequencing Center for Infectious Disease"/>
            <person name="Wu L."/>
            <person name="Ma J."/>
        </authorList>
    </citation>
    <scope>NUCLEOTIDE SEQUENCE [LARGE SCALE GENOMIC DNA]</scope>
    <source>
        <strain evidence="3">CGMCC 4.7638</strain>
    </source>
</reference>
<protein>
    <submittedName>
        <fullName evidence="2">Uncharacterized protein</fullName>
    </submittedName>
</protein>
<organism evidence="2 3">
    <name type="scientific">Amycolatopsis albidoflavus</name>
    <dbReference type="NCBI Taxonomy" id="102226"/>
    <lineage>
        <taxon>Bacteria</taxon>
        <taxon>Bacillati</taxon>
        <taxon>Actinomycetota</taxon>
        <taxon>Actinomycetes</taxon>
        <taxon>Pseudonocardiales</taxon>
        <taxon>Pseudonocardiaceae</taxon>
        <taxon>Amycolatopsis</taxon>
    </lineage>
</organism>
<sequence>MTTTTEPAHGVPPRLTKHDRVALGAIRIAAALPGRWTVGRGRTSDQVADLLCLDTGFRIGLVPWDRRAWGYHLVPGPVPPRLREVFMWPWPHGPGEDDYPGFAVRTPAAEVAAYIHDVFVPAYRQALARAETDRPVRDQAHARGQAARDRVATQLLDEITSVCRSEKPRRVKPVAVRYWRHSDLIEIQLTLPVDDAIARAPALARALGAPVDDTAPPATAAERPNQNDRNGKGHA</sequence>
<comment type="caution">
    <text evidence="2">The sequence shown here is derived from an EMBL/GenBank/DDBJ whole genome shotgun (WGS) entry which is preliminary data.</text>
</comment>